<evidence type="ECO:0000313" key="3">
    <source>
        <dbReference type="Proteomes" id="UP001595386"/>
    </source>
</evidence>
<dbReference type="Gene3D" id="2.40.160.20">
    <property type="match status" value="1"/>
</dbReference>
<dbReference type="RefSeq" id="WP_379760258.1">
    <property type="nucleotide sequence ID" value="NZ_JBHRSQ010000018.1"/>
</dbReference>
<dbReference type="EMBL" id="JBHRSQ010000018">
    <property type="protein sequence ID" value="MFC2993025.1"/>
    <property type="molecule type" value="Genomic_DNA"/>
</dbReference>
<sequence length="190" mass="20155">MKTGSFFTCLAACLAIVATPAALADADSAPSFAGKDVDLMRLDNGMVIEGRDIETPDGYTSGFRLIAGFTPLSLPRLDLAAEFSYRESDEVPTQMGGNNLLVDSVSLGGSLMAGVRIGQLGLYAKSGVMGWEGDAVIPRDAIDTGGTTRVTGLGARLSFNRLISRLEFEEFDAPDMAHLNLLTASLHYPF</sequence>
<organism evidence="2 3">
    <name type="scientific">Halomonas tibetensis</name>
    <dbReference type="NCBI Taxonomy" id="2259590"/>
    <lineage>
        <taxon>Bacteria</taxon>
        <taxon>Pseudomonadati</taxon>
        <taxon>Pseudomonadota</taxon>
        <taxon>Gammaproteobacteria</taxon>
        <taxon>Oceanospirillales</taxon>
        <taxon>Halomonadaceae</taxon>
        <taxon>Halomonas</taxon>
    </lineage>
</organism>
<keyword evidence="1" id="KW-0732">Signal</keyword>
<feature type="chain" id="PRO_5047263391" description="Outer membrane protein beta-barrel domain-containing protein" evidence="1">
    <location>
        <begin position="25"/>
        <end position="190"/>
    </location>
</feature>
<accession>A0ABV7B9Z8</accession>
<gene>
    <name evidence="2" type="ORF">ACFODV_13430</name>
</gene>
<keyword evidence="3" id="KW-1185">Reference proteome</keyword>
<evidence type="ECO:0000256" key="1">
    <source>
        <dbReference type="SAM" id="SignalP"/>
    </source>
</evidence>
<dbReference type="Proteomes" id="UP001595386">
    <property type="component" value="Unassembled WGS sequence"/>
</dbReference>
<name>A0ABV7B9Z8_9GAMM</name>
<evidence type="ECO:0008006" key="4">
    <source>
        <dbReference type="Google" id="ProtNLM"/>
    </source>
</evidence>
<evidence type="ECO:0000313" key="2">
    <source>
        <dbReference type="EMBL" id="MFC2993025.1"/>
    </source>
</evidence>
<protein>
    <recommendedName>
        <fullName evidence="4">Outer membrane protein beta-barrel domain-containing protein</fullName>
    </recommendedName>
</protein>
<feature type="signal peptide" evidence="1">
    <location>
        <begin position="1"/>
        <end position="24"/>
    </location>
</feature>
<comment type="caution">
    <text evidence="2">The sequence shown here is derived from an EMBL/GenBank/DDBJ whole genome shotgun (WGS) entry which is preliminary data.</text>
</comment>
<proteinExistence type="predicted"/>
<reference evidence="3" key="1">
    <citation type="journal article" date="2019" name="Int. J. Syst. Evol. Microbiol.">
        <title>The Global Catalogue of Microorganisms (GCM) 10K type strain sequencing project: providing services to taxonomists for standard genome sequencing and annotation.</title>
        <authorList>
            <consortium name="The Broad Institute Genomics Platform"/>
            <consortium name="The Broad Institute Genome Sequencing Center for Infectious Disease"/>
            <person name="Wu L."/>
            <person name="Ma J."/>
        </authorList>
    </citation>
    <scope>NUCLEOTIDE SEQUENCE [LARGE SCALE GENOMIC DNA]</scope>
    <source>
        <strain evidence="3">KCTC 52660</strain>
    </source>
</reference>